<feature type="transmembrane region" description="Helical" evidence="2">
    <location>
        <begin position="79"/>
        <end position="100"/>
    </location>
</feature>
<dbReference type="AlphaFoldDB" id="A0AAJ0FAY9"/>
<feature type="transmembrane region" description="Helical" evidence="2">
    <location>
        <begin position="130"/>
        <end position="151"/>
    </location>
</feature>
<name>A0AAJ0FAY9_9PEZI</name>
<feature type="transmembrane region" description="Helical" evidence="2">
    <location>
        <begin position="43"/>
        <end position="67"/>
    </location>
</feature>
<evidence type="ECO:0000256" key="2">
    <source>
        <dbReference type="SAM" id="Phobius"/>
    </source>
</evidence>
<evidence type="ECO:0000256" key="1">
    <source>
        <dbReference type="SAM" id="MobiDB-lite"/>
    </source>
</evidence>
<dbReference type="EMBL" id="MU839827">
    <property type="protein sequence ID" value="KAK1760587.1"/>
    <property type="molecule type" value="Genomic_DNA"/>
</dbReference>
<feature type="compositionally biased region" description="Polar residues" evidence="1">
    <location>
        <begin position="382"/>
        <end position="392"/>
    </location>
</feature>
<accession>A0AAJ0FAY9</accession>
<feature type="compositionally biased region" description="Low complexity" evidence="1">
    <location>
        <begin position="365"/>
        <end position="377"/>
    </location>
</feature>
<feature type="region of interest" description="Disordered" evidence="1">
    <location>
        <begin position="361"/>
        <end position="406"/>
    </location>
</feature>
<organism evidence="3 4">
    <name type="scientific">Echria macrotheca</name>
    <dbReference type="NCBI Taxonomy" id="438768"/>
    <lineage>
        <taxon>Eukaryota</taxon>
        <taxon>Fungi</taxon>
        <taxon>Dikarya</taxon>
        <taxon>Ascomycota</taxon>
        <taxon>Pezizomycotina</taxon>
        <taxon>Sordariomycetes</taxon>
        <taxon>Sordariomycetidae</taxon>
        <taxon>Sordariales</taxon>
        <taxon>Schizotheciaceae</taxon>
        <taxon>Echria</taxon>
    </lineage>
</organism>
<reference evidence="3" key="1">
    <citation type="submission" date="2023-06" db="EMBL/GenBank/DDBJ databases">
        <title>Genome-scale phylogeny and comparative genomics of the fungal order Sordariales.</title>
        <authorList>
            <consortium name="Lawrence Berkeley National Laboratory"/>
            <person name="Hensen N."/>
            <person name="Bonometti L."/>
            <person name="Westerberg I."/>
            <person name="Brannstrom I.O."/>
            <person name="Guillou S."/>
            <person name="Cros-Aarteil S."/>
            <person name="Calhoun S."/>
            <person name="Haridas S."/>
            <person name="Kuo A."/>
            <person name="Mondo S."/>
            <person name="Pangilinan J."/>
            <person name="Riley R."/>
            <person name="Labutti K."/>
            <person name="Andreopoulos B."/>
            <person name="Lipzen A."/>
            <person name="Chen C."/>
            <person name="Yanf M."/>
            <person name="Daum C."/>
            <person name="Ng V."/>
            <person name="Clum A."/>
            <person name="Steindorff A."/>
            <person name="Ohm R."/>
            <person name="Martin F."/>
            <person name="Silar P."/>
            <person name="Natvig D."/>
            <person name="Lalanne C."/>
            <person name="Gautier V."/>
            <person name="Ament-Velasquez S.L."/>
            <person name="Kruys A."/>
            <person name="Hutchinson M.I."/>
            <person name="Powell A.J."/>
            <person name="Barry K."/>
            <person name="Miller A.N."/>
            <person name="Grigoriev I.V."/>
            <person name="Debuchy R."/>
            <person name="Gladieux P."/>
            <person name="Thoren M.H."/>
            <person name="Johannesson H."/>
        </authorList>
    </citation>
    <scope>NUCLEOTIDE SEQUENCE</scope>
    <source>
        <strain evidence="3">PSN4</strain>
    </source>
</reference>
<dbReference type="Proteomes" id="UP001239445">
    <property type="component" value="Unassembled WGS sequence"/>
</dbReference>
<gene>
    <name evidence="3" type="ORF">QBC47DRAFT_396577</name>
</gene>
<evidence type="ECO:0000313" key="3">
    <source>
        <dbReference type="EMBL" id="KAK1760587.1"/>
    </source>
</evidence>
<keyword evidence="2" id="KW-0472">Membrane</keyword>
<feature type="transmembrane region" description="Helical" evidence="2">
    <location>
        <begin position="15"/>
        <end position="31"/>
    </location>
</feature>
<feature type="transmembrane region" description="Helical" evidence="2">
    <location>
        <begin position="256"/>
        <end position="278"/>
    </location>
</feature>
<keyword evidence="2" id="KW-1133">Transmembrane helix</keyword>
<keyword evidence="2" id="KW-0812">Transmembrane</keyword>
<feature type="transmembrane region" description="Helical" evidence="2">
    <location>
        <begin position="290"/>
        <end position="312"/>
    </location>
</feature>
<sequence>MSTTLNCALVGKPEFYGLGIRTAFYLLWFGLTISRWIPSPELFLLLLGMHFIFACAVFLGLVTTLAGNSAPVLLSAADIYLAMLLMSGLACYARIPYYIWRVATAFRTDMDSGFYYYHLGLRGREHGGPLAFSIFETVLMACCIAVQLWFWCAGVDSSAFYANGRGGPGGESCEQPQQQVGFVFKPADLQSPGFRALNSILLFGVAGGTVVIALAEAGWISTEGGSSRSRRRRRRLRRWQRISHARRDTLKRLQTACDLLVTPILISAIELTITWNNISNVNAATTPAQLIPLLVGASFMTLVVIQLCLCGADGGSETDDESTRRPVLITLPQPPSPPLPVPRGVYIRAYSGSEEGIANFAPHYSGASNGGSTASNGPGKSAPSSPEIQASSPRIVRVSPEPEAGS</sequence>
<comment type="caution">
    <text evidence="3">The sequence shown here is derived from an EMBL/GenBank/DDBJ whole genome shotgun (WGS) entry which is preliminary data.</text>
</comment>
<evidence type="ECO:0000313" key="4">
    <source>
        <dbReference type="Proteomes" id="UP001239445"/>
    </source>
</evidence>
<feature type="transmembrane region" description="Helical" evidence="2">
    <location>
        <begin position="200"/>
        <end position="222"/>
    </location>
</feature>
<keyword evidence="4" id="KW-1185">Reference proteome</keyword>
<protein>
    <submittedName>
        <fullName evidence="3">Uncharacterized protein</fullName>
    </submittedName>
</protein>
<proteinExistence type="predicted"/>